<dbReference type="Proteomes" id="UP000008311">
    <property type="component" value="Unassembled WGS sequence"/>
</dbReference>
<feature type="coiled-coil region" evidence="6">
    <location>
        <begin position="91"/>
        <end position="155"/>
    </location>
</feature>
<accession>B9T1Q7</accession>
<dbReference type="InterPro" id="IPR002100">
    <property type="entry name" value="TF_MADSbox"/>
</dbReference>
<name>B9T1Q7_RICCO</name>
<keyword evidence="6" id="KW-0175">Coiled coil</keyword>
<dbReference type="PRINTS" id="PR00404">
    <property type="entry name" value="MADSDOMAIN"/>
</dbReference>
<dbReference type="PANTHER" id="PTHR11945:SF529">
    <property type="entry name" value="MADS-BOX DOMAIN-CONTAINING PROTEIN"/>
    <property type="match status" value="1"/>
</dbReference>
<evidence type="ECO:0000313" key="9">
    <source>
        <dbReference type="Proteomes" id="UP000008311"/>
    </source>
</evidence>
<dbReference type="GO" id="GO:0000981">
    <property type="term" value="F:DNA-binding transcription factor activity, RNA polymerase II-specific"/>
    <property type="evidence" value="ECO:0000318"/>
    <property type="project" value="GO_Central"/>
</dbReference>
<dbReference type="EMBL" id="EQ974355">
    <property type="protein sequence ID" value="EEF30213.1"/>
    <property type="molecule type" value="Genomic_DNA"/>
</dbReference>
<evidence type="ECO:0000256" key="4">
    <source>
        <dbReference type="ARBA" id="ARBA00023163"/>
    </source>
</evidence>
<dbReference type="GO" id="GO:0000978">
    <property type="term" value="F:RNA polymerase II cis-regulatory region sequence-specific DNA binding"/>
    <property type="evidence" value="ECO:0000318"/>
    <property type="project" value="GO_Central"/>
</dbReference>
<evidence type="ECO:0000256" key="6">
    <source>
        <dbReference type="SAM" id="Coils"/>
    </source>
</evidence>
<dbReference type="InParanoid" id="B9T1Q7"/>
<protein>
    <submittedName>
        <fullName evidence="8">Mads box protein, putative</fullName>
    </submittedName>
</protein>
<keyword evidence="4" id="KW-0804">Transcription</keyword>
<evidence type="ECO:0000256" key="1">
    <source>
        <dbReference type="ARBA" id="ARBA00004123"/>
    </source>
</evidence>
<keyword evidence="9" id="KW-1185">Reference proteome</keyword>
<dbReference type="OrthoDB" id="852113at2759"/>
<evidence type="ECO:0000256" key="3">
    <source>
        <dbReference type="ARBA" id="ARBA00023125"/>
    </source>
</evidence>
<keyword evidence="3" id="KW-0238">DNA-binding</keyword>
<dbReference type="InterPro" id="IPR036879">
    <property type="entry name" value="TF_MADSbox_sf"/>
</dbReference>
<dbReference type="GO" id="GO:0046983">
    <property type="term" value="F:protein dimerization activity"/>
    <property type="evidence" value="ECO:0007669"/>
    <property type="project" value="InterPro"/>
</dbReference>
<evidence type="ECO:0000313" key="8">
    <source>
        <dbReference type="EMBL" id="EEF30213.1"/>
    </source>
</evidence>
<dbReference type="SUPFAM" id="SSF55455">
    <property type="entry name" value="SRF-like"/>
    <property type="match status" value="1"/>
</dbReference>
<dbReference type="KEGG" id="rcu:8271847"/>
<dbReference type="PANTHER" id="PTHR11945">
    <property type="entry name" value="MADS BOX PROTEIN"/>
    <property type="match status" value="1"/>
</dbReference>
<dbReference type="AlphaFoldDB" id="B9T1Q7"/>
<comment type="subcellular location">
    <subcellularLocation>
        <location evidence="1">Nucleus</location>
    </subcellularLocation>
</comment>
<dbReference type="Pfam" id="PF00319">
    <property type="entry name" value="SRF-TF"/>
    <property type="match status" value="1"/>
</dbReference>
<dbReference type="FunCoup" id="B9T1Q7">
    <property type="interactions" value="17"/>
</dbReference>
<evidence type="ECO:0000256" key="2">
    <source>
        <dbReference type="ARBA" id="ARBA00023015"/>
    </source>
</evidence>
<dbReference type="GO" id="GO:0005634">
    <property type="term" value="C:nucleus"/>
    <property type="evidence" value="ECO:0007669"/>
    <property type="project" value="UniProtKB-SubCell"/>
</dbReference>
<dbReference type="GO" id="GO:0006357">
    <property type="term" value="P:regulation of transcription by RNA polymerase II"/>
    <property type="evidence" value="ECO:0000318"/>
    <property type="project" value="GO_Central"/>
</dbReference>
<sequence length="349" mass="38265">MFKPRKRPMKKLESQKQRSVSFTKRRNGLFNKAAELFMLCDAQLAVLVASPCSKPKRKVYSFGHPSADVVLDAFLNNCAPVPVDNGARQSALSLLGEIKGLESEINSLSQRNARLTNVGDGFSSAFQYFENSKSIEELQAVVDVLEKLIVEAKSRVSNSISWVPSNENGNGFCTLNQPDNGFCFTNNNIPSTSKSFGDDLSMFQDSASGYNYDSNSVLPVDNKEKNLLVVPGSSHSCFNYNDKGKEKLADCNMIRDPVTSYFGCLNDYGIVGETSNSRLDENWSLTNCSTSHNSSCSLSDMTANYVYNQAPLDFSGAVGTLDTTLQDLAAAADDVYGDSAFLDDLWSYQ</sequence>
<reference evidence="9" key="1">
    <citation type="journal article" date="2010" name="Nat. Biotechnol.">
        <title>Draft genome sequence of the oilseed species Ricinus communis.</title>
        <authorList>
            <person name="Chan A.P."/>
            <person name="Crabtree J."/>
            <person name="Zhao Q."/>
            <person name="Lorenzi H."/>
            <person name="Orvis J."/>
            <person name="Puiu D."/>
            <person name="Melake-Berhan A."/>
            <person name="Jones K.M."/>
            <person name="Redman J."/>
            <person name="Chen G."/>
            <person name="Cahoon E.B."/>
            <person name="Gedil M."/>
            <person name="Stanke M."/>
            <person name="Haas B.J."/>
            <person name="Wortman J.R."/>
            <person name="Fraser-Liggett C.M."/>
            <person name="Ravel J."/>
            <person name="Rabinowicz P.D."/>
        </authorList>
    </citation>
    <scope>NUCLEOTIDE SEQUENCE [LARGE SCALE GENOMIC DNA]</scope>
    <source>
        <strain evidence="9">cv. Hale</strain>
    </source>
</reference>
<dbReference type="Gene3D" id="3.40.1810.10">
    <property type="entry name" value="Transcription factor, MADS-box"/>
    <property type="match status" value="1"/>
</dbReference>
<dbReference type="PROSITE" id="PS50066">
    <property type="entry name" value="MADS_BOX_2"/>
    <property type="match status" value="1"/>
</dbReference>
<evidence type="ECO:0000259" key="7">
    <source>
        <dbReference type="PROSITE" id="PS50066"/>
    </source>
</evidence>
<proteinExistence type="predicted"/>
<keyword evidence="2" id="KW-0805">Transcription regulation</keyword>
<dbReference type="eggNOG" id="KOG0014">
    <property type="taxonomic scope" value="Eukaryota"/>
</dbReference>
<organism evidence="8 9">
    <name type="scientific">Ricinus communis</name>
    <name type="common">Castor bean</name>
    <dbReference type="NCBI Taxonomy" id="3988"/>
    <lineage>
        <taxon>Eukaryota</taxon>
        <taxon>Viridiplantae</taxon>
        <taxon>Streptophyta</taxon>
        <taxon>Embryophyta</taxon>
        <taxon>Tracheophyta</taxon>
        <taxon>Spermatophyta</taxon>
        <taxon>Magnoliopsida</taxon>
        <taxon>eudicotyledons</taxon>
        <taxon>Gunneridae</taxon>
        <taxon>Pentapetalae</taxon>
        <taxon>rosids</taxon>
        <taxon>fabids</taxon>
        <taxon>Malpighiales</taxon>
        <taxon>Euphorbiaceae</taxon>
        <taxon>Acalyphoideae</taxon>
        <taxon>Acalypheae</taxon>
        <taxon>Ricinus</taxon>
    </lineage>
</organism>
<gene>
    <name evidence="8" type="ORF">RCOM_0104800</name>
</gene>
<keyword evidence="5" id="KW-0539">Nucleus</keyword>
<dbReference type="SMART" id="SM00432">
    <property type="entry name" value="MADS"/>
    <property type="match status" value="1"/>
</dbReference>
<evidence type="ECO:0000256" key="5">
    <source>
        <dbReference type="ARBA" id="ARBA00023242"/>
    </source>
</evidence>
<feature type="domain" description="MADS-box" evidence="7">
    <location>
        <begin position="2"/>
        <end position="54"/>
    </location>
</feature>